<dbReference type="GeneID" id="64196157"/>
<accession>A0A3E3EBV6</accession>
<dbReference type="Gene3D" id="1.10.1760.20">
    <property type="match status" value="1"/>
</dbReference>
<dbReference type="Proteomes" id="UP000261032">
    <property type="component" value="Unassembled WGS sequence"/>
</dbReference>
<keyword evidence="1" id="KW-0472">Membrane</keyword>
<organism evidence="2 3">
    <name type="scientific">Thomasclavelia ramosa</name>
    <dbReference type="NCBI Taxonomy" id="1547"/>
    <lineage>
        <taxon>Bacteria</taxon>
        <taxon>Bacillati</taxon>
        <taxon>Bacillota</taxon>
        <taxon>Erysipelotrichia</taxon>
        <taxon>Erysipelotrichales</taxon>
        <taxon>Coprobacillaceae</taxon>
        <taxon>Thomasclavelia</taxon>
    </lineage>
</organism>
<feature type="transmembrane region" description="Helical" evidence="1">
    <location>
        <begin position="39"/>
        <end position="56"/>
    </location>
</feature>
<dbReference type="Pfam" id="PF09515">
    <property type="entry name" value="Thia_YuaJ"/>
    <property type="match status" value="1"/>
</dbReference>
<protein>
    <submittedName>
        <fullName evidence="2">Proton-coupled thiamine transporter YuaJ</fullName>
    </submittedName>
</protein>
<dbReference type="AlphaFoldDB" id="A0A3E3EBV6"/>
<feature type="transmembrane region" description="Helical" evidence="1">
    <location>
        <begin position="12"/>
        <end position="33"/>
    </location>
</feature>
<dbReference type="RefSeq" id="WP_009009361.1">
    <property type="nucleotide sequence ID" value="NZ_AP031443.1"/>
</dbReference>
<evidence type="ECO:0000256" key="1">
    <source>
        <dbReference type="SAM" id="Phobius"/>
    </source>
</evidence>
<feature type="transmembrane region" description="Helical" evidence="1">
    <location>
        <begin position="87"/>
        <end position="103"/>
    </location>
</feature>
<evidence type="ECO:0000313" key="2">
    <source>
        <dbReference type="EMBL" id="RGD84292.1"/>
    </source>
</evidence>
<dbReference type="GO" id="GO:0015234">
    <property type="term" value="F:thiamine transmembrane transporter activity"/>
    <property type="evidence" value="ECO:0007669"/>
    <property type="project" value="InterPro"/>
</dbReference>
<dbReference type="EMBL" id="QUSL01000018">
    <property type="protein sequence ID" value="RGD84292.1"/>
    <property type="molecule type" value="Genomic_DNA"/>
</dbReference>
<proteinExistence type="predicted"/>
<comment type="caution">
    <text evidence="2">The sequence shown here is derived from an EMBL/GenBank/DDBJ whole genome shotgun (WGS) entry which is preliminary data.</text>
</comment>
<sequence length="182" mass="20221">MKNKTFKITTKTIAYMAMFMALQVVLELAFKVVPGQPQGGSITLSLVPILLASYLLGGYYGIVVGACCCGLHFVLGLATYWGPWSLFLDYLIPLAVIGIASFFKNFEIKGHVVYPGIIVVMILKFISHYLSGAWLFGAYAPEGMNPWWYSFGYNLAYCLPTLIICYIGFALIYPRLNTSIKL</sequence>
<name>A0A3E3EBV6_9FIRM</name>
<reference evidence="2 3" key="1">
    <citation type="submission" date="2018-08" db="EMBL/GenBank/DDBJ databases">
        <title>A genome reference for cultivated species of the human gut microbiota.</title>
        <authorList>
            <person name="Zou Y."/>
            <person name="Xue W."/>
            <person name="Luo G."/>
        </authorList>
    </citation>
    <scope>NUCLEOTIDE SEQUENCE [LARGE SCALE GENOMIC DNA]</scope>
    <source>
        <strain evidence="2 3">OM06-4</strain>
    </source>
</reference>
<keyword evidence="1" id="KW-1133">Transmembrane helix</keyword>
<keyword evidence="1" id="KW-0812">Transmembrane</keyword>
<feature type="transmembrane region" description="Helical" evidence="1">
    <location>
        <begin position="112"/>
        <end position="131"/>
    </location>
</feature>
<evidence type="ECO:0000313" key="3">
    <source>
        <dbReference type="Proteomes" id="UP000261032"/>
    </source>
</evidence>
<feature type="transmembrane region" description="Helical" evidence="1">
    <location>
        <begin position="151"/>
        <end position="173"/>
    </location>
</feature>
<dbReference type="GO" id="GO:0005886">
    <property type="term" value="C:plasma membrane"/>
    <property type="evidence" value="ECO:0007669"/>
    <property type="project" value="InterPro"/>
</dbReference>
<dbReference type="InterPro" id="IPR012651">
    <property type="entry name" value="Thia_Transptr_ThiT"/>
</dbReference>
<gene>
    <name evidence="2" type="ORF">DXB93_11415</name>
</gene>